<feature type="repeat" description="Solcar" evidence="10">
    <location>
        <begin position="253"/>
        <end position="342"/>
    </location>
</feature>
<dbReference type="InterPro" id="IPR023395">
    <property type="entry name" value="MCP_dom_sf"/>
</dbReference>
<dbReference type="InterPro" id="IPR002067">
    <property type="entry name" value="MCP"/>
</dbReference>
<evidence type="ECO:0000256" key="1">
    <source>
        <dbReference type="ARBA" id="ARBA00004448"/>
    </source>
</evidence>
<evidence type="ECO:0000256" key="5">
    <source>
        <dbReference type="ARBA" id="ARBA00022737"/>
    </source>
</evidence>
<comment type="caution">
    <text evidence="12">The sequence shown here is derived from an EMBL/GenBank/DDBJ whole genome shotgun (WGS) entry which is preliminary data.</text>
</comment>
<gene>
    <name evidence="12" type="ORF">DAPK24_042210</name>
</gene>
<dbReference type="SUPFAM" id="SSF103506">
    <property type="entry name" value="Mitochondrial carrier"/>
    <property type="match status" value="1"/>
</dbReference>
<feature type="repeat" description="Solcar" evidence="10">
    <location>
        <begin position="31"/>
        <end position="113"/>
    </location>
</feature>
<keyword evidence="3 11" id="KW-0813">Transport</keyword>
<evidence type="ECO:0000256" key="10">
    <source>
        <dbReference type="PROSITE-ProRule" id="PRU00282"/>
    </source>
</evidence>
<keyword evidence="9 10" id="KW-0472">Membrane</keyword>
<evidence type="ECO:0000256" key="8">
    <source>
        <dbReference type="ARBA" id="ARBA00023128"/>
    </source>
</evidence>
<evidence type="ECO:0000256" key="9">
    <source>
        <dbReference type="ARBA" id="ARBA00023136"/>
    </source>
</evidence>
<accession>A0AAV5RA03</accession>
<dbReference type="AlphaFoldDB" id="A0AAV5RA03"/>
<dbReference type="PROSITE" id="PS50920">
    <property type="entry name" value="SOLCAR"/>
    <property type="match status" value="3"/>
</dbReference>
<keyword evidence="8" id="KW-0496">Mitochondrion</keyword>
<dbReference type="PANTHER" id="PTHR45624:SF9">
    <property type="entry name" value="CARRIER PROTEIN, PUTATIVE (AFU_ORTHOLOGUE AFUA_4G06390)-RELATED"/>
    <property type="match status" value="1"/>
</dbReference>
<dbReference type="GO" id="GO:0005743">
    <property type="term" value="C:mitochondrial inner membrane"/>
    <property type="evidence" value="ECO:0007669"/>
    <property type="project" value="UniProtKB-SubCell"/>
</dbReference>
<sequence>MSEPSKNSKFIPGITGDIEYKNPIFTMPSILQPYKIGILSYSASLLATFAGYPLDSLKTRMQTHYYKNALHCFKSTINNEGIRGLFRGITAPLLTTSLSRSMTVSIFTSSKPFVSKVIPSINTSNWGLNPETENFVQNFPVSFVSGLLAGAIISTFACPFEITKIFQQIVIVVNKDSNLNLKKNELPTKVFSVARDIVKYEGWKGLYSGYSYHMTRDAVSAGLFYSVYETVKLELQSINKKSDYFNDKVKDKVDAICVPLSGAIAGAIAWATVYPLDTIKANYQKDVLNNIIRVKVGLPKLPVVARKLVPNISMYKGFGPSITRSICVTAVFFSAFEYLMQKIA</sequence>
<feature type="repeat" description="Solcar" evidence="10">
    <location>
        <begin position="137"/>
        <end position="234"/>
    </location>
</feature>
<dbReference type="InterPro" id="IPR050567">
    <property type="entry name" value="Mitochondrial_Carrier"/>
</dbReference>
<keyword evidence="4 10" id="KW-0812">Transmembrane</keyword>
<comment type="subcellular location">
    <subcellularLocation>
        <location evidence="1">Mitochondrion inner membrane</location>
        <topology evidence="1">Multi-pass membrane protein</topology>
    </subcellularLocation>
</comment>
<evidence type="ECO:0000256" key="4">
    <source>
        <dbReference type="ARBA" id="ARBA00022692"/>
    </source>
</evidence>
<dbReference type="GO" id="GO:0022857">
    <property type="term" value="F:transmembrane transporter activity"/>
    <property type="evidence" value="ECO:0007669"/>
    <property type="project" value="TreeGrafter"/>
</dbReference>
<evidence type="ECO:0000313" key="13">
    <source>
        <dbReference type="Proteomes" id="UP001378960"/>
    </source>
</evidence>
<dbReference type="Pfam" id="PF00153">
    <property type="entry name" value="Mito_carr"/>
    <property type="match status" value="3"/>
</dbReference>
<dbReference type="Gene3D" id="1.50.40.10">
    <property type="entry name" value="Mitochondrial carrier domain"/>
    <property type="match status" value="1"/>
</dbReference>
<evidence type="ECO:0000256" key="7">
    <source>
        <dbReference type="ARBA" id="ARBA00022989"/>
    </source>
</evidence>
<evidence type="ECO:0000256" key="3">
    <source>
        <dbReference type="ARBA" id="ARBA00022448"/>
    </source>
</evidence>
<dbReference type="PANTHER" id="PTHR45624">
    <property type="entry name" value="MITOCHONDRIAL BASIC AMINO ACIDS TRANSPORTER-RELATED"/>
    <property type="match status" value="1"/>
</dbReference>
<dbReference type="Proteomes" id="UP001378960">
    <property type="component" value="Unassembled WGS sequence"/>
</dbReference>
<keyword evidence="7" id="KW-1133">Transmembrane helix</keyword>
<reference evidence="12 13" key="1">
    <citation type="journal article" date="2023" name="Elife">
        <title>Identification of key yeast species and microbe-microbe interactions impacting larval growth of Drosophila in the wild.</title>
        <authorList>
            <person name="Mure A."/>
            <person name="Sugiura Y."/>
            <person name="Maeda R."/>
            <person name="Honda K."/>
            <person name="Sakurai N."/>
            <person name="Takahashi Y."/>
            <person name="Watada M."/>
            <person name="Katoh T."/>
            <person name="Gotoh A."/>
            <person name="Gotoh Y."/>
            <person name="Taniguchi I."/>
            <person name="Nakamura K."/>
            <person name="Hayashi T."/>
            <person name="Katayama T."/>
            <person name="Uemura T."/>
            <person name="Hattori Y."/>
        </authorList>
    </citation>
    <scope>NUCLEOTIDE SEQUENCE [LARGE SCALE GENOMIC DNA]</scope>
    <source>
        <strain evidence="12 13">PK-24</strain>
    </source>
</reference>
<protein>
    <submittedName>
        <fullName evidence="12">Uncharacterized protein</fullName>
    </submittedName>
</protein>
<evidence type="ECO:0000256" key="6">
    <source>
        <dbReference type="ARBA" id="ARBA00022792"/>
    </source>
</evidence>
<organism evidence="12 13">
    <name type="scientific">Pichia kluyveri</name>
    <name type="common">Yeast</name>
    <dbReference type="NCBI Taxonomy" id="36015"/>
    <lineage>
        <taxon>Eukaryota</taxon>
        <taxon>Fungi</taxon>
        <taxon>Dikarya</taxon>
        <taxon>Ascomycota</taxon>
        <taxon>Saccharomycotina</taxon>
        <taxon>Pichiomycetes</taxon>
        <taxon>Pichiales</taxon>
        <taxon>Pichiaceae</taxon>
        <taxon>Pichia</taxon>
    </lineage>
</organism>
<proteinExistence type="inferred from homology"/>
<evidence type="ECO:0000256" key="2">
    <source>
        <dbReference type="ARBA" id="ARBA00006375"/>
    </source>
</evidence>
<evidence type="ECO:0000256" key="11">
    <source>
        <dbReference type="RuleBase" id="RU000488"/>
    </source>
</evidence>
<comment type="similarity">
    <text evidence="2 11">Belongs to the mitochondrial carrier (TC 2.A.29) family.</text>
</comment>
<dbReference type="EMBL" id="BTGB01000009">
    <property type="protein sequence ID" value="GMM47623.1"/>
    <property type="molecule type" value="Genomic_DNA"/>
</dbReference>
<name>A0AAV5RA03_PICKL</name>
<dbReference type="PRINTS" id="PR00926">
    <property type="entry name" value="MITOCARRIER"/>
</dbReference>
<keyword evidence="6" id="KW-0999">Mitochondrion inner membrane</keyword>
<dbReference type="InterPro" id="IPR018108">
    <property type="entry name" value="MCP_transmembrane"/>
</dbReference>
<evidence type="ECO:0000313" key="12">
    <source>
        <dbReference type="EMBL" id="GMM47623.1"/>
    </source>
</evidence>
<keyword evidence="5" id="KW-0677">Repeat</keyword>
<keyword evidence="13" id="KW-1185">Reference proteome</keyword>